<evidence type="ECO:0000256" key="1">
    <source>
        <dbReference type="ARBA" id="ARBA00022741"/>
    </source>
</evidence>
<keyword evidence="3 4" id="KW-0067">ATP-binding</keyword>
<dbReference type="NCBIfam" id="TIGR01161">
    <property type="entry name" value="purK"/>
    <property type="match status" value="1"/>
</dbReference>
<name>A0ABY6GJT7_9PROT</name>
<evidence type="ECO:0000259" key="6">
    <source>
        <dbReference type="PROSITE" id="PS50975"/>
    </source>
</evidence>
<dbReference type="NCBIfam" id="NF004675">
    <property type="entry name" value="PRK06019.1-1"/>
    <property type="match status" value="1"/>
</dbReference>
<feature type="domain" description="ATP-grasp" evidence="6">
    <location>
        <begin position="111"/>
        <end position="296"/>
    </location>
</feature>
<dbReference type="NCBIfam" id="NF004679">
    <property type="entry name" value="PRK06019.1-5"/>
    <property type="match status" value="1"/>
</dbReference>
<dbReference type="EC" id="6.3.4.18" evidence="4 5"/>
<dbReference type="Gene3D" id="3.30.470.20">
    <property type="entry name" value="ATP-grasp fold, B domain"/>
    <property type="match status" value="1"/>
</dbReference>
<keyword evidence="4 5" id="KW-0436">Ligase</keyword>
<feature type="binding site" evidence="4">
    <location>
        <position position="212"/>
    </location>
    <ligand>
        <name>ATP</name>
        <dbReference type="ChEBI" id="CHEBI:30616"/>
    </ligand>
</feature>
<dbReference type="InterPro" id="IPR005875">
    <property type="entry name" value="PurK"/>
</dbReference>
<feature type="binding site" evidence="4">
    <location>
        <position position="107"/>
    </location>
    <ligand>
        <name>ATP</name>
        <dbReference type="ChEBI" id="CHEBI:30616"/>
    </ligand>
</feature>
<accession>A0ABY6GJT7</accession>
<comment type="function">
    <text evidence="5">Catalyzes the ATP-dependent conversion of 5-aminoimidazole ribonucleotide (AIR) and HCO(3)- to N5-carboxyaminoimidazole ribonucleotide (N5-CAIR).</text>
</comment>
<evidence type="ECO:0000313" key="7">
    <source>
        <dbReference type="EMBL" id="UYH51800.1"/>
    </source>
</evidence>
<evidence type="ECO:0000256" key="4">
    <source>
        <dbReference type="HAMAP-Rule" id="MF_01928"/>
    </source>
</evidence>
<dbReference type="Pfam" id="PF02222">
    <property type="entry name" value="ATP-grasp"/>
    <property type="match status" value="1"/>
</dbReference>
<dbReference type="SUPFAM" id="SSF52440">
    <property type="entry name" value="PreATP-grasp domain"/>
    <property type="match status" value="1"/>
</dbReference>
<dbReference type="Gene3D" id="3.40.50.20">
    <property type="match status" value="1"/>
</dbReference>
<comment type="similarity">
    <text evidence="4 5">Belongs to the PurK/PurT family.</text>
</comment>
<dbReference type="InterPro" id="IPR011054">
    <property type="entry name" value="Rudment_hybrid_motif"/>
</dbReference>
<dbReference type="Pfam" id="PF17769">
    <property type="entry name" value="PurK_C"/>
    <property type="match status" value="1"/>
</dbReference>
<feature type="binding site" evidence="4">
    <location>
        <position position="147"/>
    </location>
    <ligand>
        <name>ATP</name>
        <dbReference type="ChEBI" id="CHEBI:30616"/>
    </ligand>
</feature>
<dbReference type="PANTHER" id="PTHR11609">
    <property type="entry name" value="PURINE BIOSYNTHESIS PROTEIN 6/7, PUR6/7"/>
    <property type="match status" value="1"/>
</dbReference>
<dbReference type="PROSITE" id="PS50975">
    <property type="entry name" value="ATP_GRASP"/>
    <property type="match status" value="1"/>
</dbReference>
<dbReference type="GO" id="GO:0034028">
    <property type="term" value="F:5-(carboxyamino)imidazole ribonucleotide synthase activity"/>
    <property type="evidence" value="ECO:0007669"/>
    <property type="project" value="UniProtKB-EC"/>
</dbReference>
<evidence type="ECO:0000256" key="2">
    <source>
        <dbReference type="ARBA" id="ARBA00022755"/>
    </source>
</evidence>
<dbReference type="NCBIfam" id="NF004676">
    <property type="entry name" value="PRK06019.1-2"/>
    <property type="match status" value="1"/>
</dbReference>
<dbReference type="InterPro" id="IPR003135">
    <property type="entry name" value="ATP-grasp_carboxylate-amine"/>
</dbReference>
<comment type="function">
    <text evidence="4">Catalyzes the ATP-dependent conversion of 5-aminoimidazole ribonucleotide (AIR) and HCO(3)(-) to N5-carboxyaminoimidazole ribonucleotide (N5-CAIR).</text>
</comment>
<dbReference type="InterPro" id="IPR013815">
    <property type="entry name" value="ATP_grasp_subdomain_1"/>
</dbReference>
<feature type="binding site" evidence="4">
    <location>
        <position position="189"/>
    </location>
    <ligand>
        <name>ATP</name>
        <dbReference type="ChEBI" id="CHEBI:30616"/>
    </ligand>
</feature>
<dbReference type="RefSeq" id="WP_319807395.1">
    <property type="nucleotide sequence ID" value="NZ_CP107052.1"/>
</dbReference>
<evidence type="ECO:0000256" key="5">
    <source>
        <dbReference type="RuleBase" id="RU361200"/>
    </source>
</evidence>
<dbReference type="Pfam" id="PF22660">
    <property type="entry name" value="RS_preATP-grasp-like"/>
    <property type="match status" value="1"/>
</dbReference>
<gene>
    <name evidence="4 5" type="primary">purK</name>
    <name evidence="7" type="ORF">N5W20_02755</name>
</gene>
<keyword evidence="8" id="KW-1185">Reference proteome</keyword>
<dbReference type="SUPFAM" id="SSF56059">
    <property type="entry name" value="Glutathione synthetase ATP-binding domain-like"/>
    <property type="match status" value="1"/>
</dbReference>
<reference evidence="7" key="1">
    <citation type="submission" date="2022-10" db="EMBL/GenBank/DDBJ databases">
        <title>Candidatus Kirkpatrella diaphorinas gen. nov., sp. nov., an uncultured endosymbiont identified in a population of Diaphorina citri from Hawaii.</title>
        <authorList>
            <person name="Henry E.M."/>
            <person name="Carlson C.R."/>
            <person name="Kuo Y.-W."/>
        </authorList>
    </citation>
    <scope>NUCLEOTIDE SEQUENCE</scope>
    <source>
        <strain evidence="7">CADCRV1</strain>
    </source>
</reference>
<comment type="catalytic activity">
    <reaction evidence="4 5">
        <text>5-amino-1-(5-phospho-beta-D-ribosyl)imidazole + hydrogencarbonate + ATP = 5-carboxyamino-1-(5-phospho-D-ribosyl)imidazole + ADP + phosphate + 2 H(+)</text>
        <dbReference type="Rhea" id="RHEA:19317"/>
        <dbReference type="ChEBI" id="CHEBI:15378"/>
        <dbReference type="ChEBI" id="CHEBI:17544"/>
        <dbReference type="ChEBI" id="CHEBI:30616"/>
        <dbReference type="ChEBI" id="CHEBI:43474"/>
        <dbReference type="ChEBI" id="CHEBI:58730"/>
        <dbReference type="ChEBI" id="CHEBI:137981"/>
        <dbReference type="ChEBI" id="CHEBI:456216"/>
        <dbReference type="EC" id="6.3.4.18"/>
    </reaction>
</comment>
<keyword evidence="2 4" id="KW-0658">Purine biosynthesis</keyword>
<feature type="binding site" evidence="4">
    <location>
        <begin position="152"/>
        <end position="158"/>
    </location>
    <ligand>
        <name>ATP</name>
        <dbReference type="ChEBI" id="CHEBI:30616"/>
    </ligand>
</feature>
<comment type="subunit">
    <text evidence="4 5">Homodimer.</text>
</comment>
<dbReference type="HAMAP" id="MF_01928">
    <property type="entry name" value="PurK"/>
    <property type="match status" value="1"/>
</dbReference>
<dbReference type="EMBL" id="CP107052">
    <property type="protein sequence ID" value="UYH51800.1"/>
    <property type="molecule type" value="Genomic_DNA"/>
</dbReference>
<feature type="binding site" evidence="4">
    <location>
        <begin position="181"/>
        <end position="184"/>
    </location>
    <ligand>
        <name>ATP</name>
        <dbReference type="ChEBI" id="CHEBI:30616"/>
    </ligand>
</feature>
<dbReference type="SUPFAM" id="SSF51246">
    <property type="entry name" value="Rudiment single hybrid motif"/>
    <property type="match status" value="1"/>
</dbReference>
<dbReference type="Gene3D" id="3.30.1490.20">
    <property type="entry name" value="ATP-grasp fold, A domain"/>
    <property type="match status" value="1"/>
</dbReference>
<feature type="binding site" evidence="4">
    <location>
        <begin position="266"/>
        <end position="267"/>
    </location>
    <ligand>
        <name>ATP</name>
        <dbReference type="ChEBI" id="CHEBI:30616"/>
    </ligand>
</feature>
<dbReference type="InterPro" id="IPR011761">
    <property type="entry name" value="ATP-grasp"/>
</dbReference>
<protein>
    <recommendedName>
        <fullName evidence="4 5">N5-carboxyaminoimidazole ribonucleotide synthase</fullName>
        <shortName evidence="4 5">N5-CAIR synthase</shortName>
        <ecNumber evidence="4 5">6.3.4.18</ecNumber>
    </recommendedName>
    <alternativeName>
        <fullName evidence="4 5">5-(carboxyamino)imidazole ribonucleotide synthetase</fullName>
    </alternativeName>
</protein>
<dbReference type="InterPro" id="IPR016185">
    <property type="entry name" value="PreATP-grasp_dom_sf"/>
</dbReference>
<keyword evidence="1 4" id="KW-0547">Nucleotide-binding</keyword>
<comment type="pathway">
    <text evidence="4 5">Purine metabolism; IMP biosynthesis via de novo pathway; 5-amino-1-(5-phospho-D-ribosyl)imidazole-4-carboxylate from 5-amino-1-(5-phospho-D-ribosyl)imidazole (N5-CAIR route): step 1/2.</text>
</comment>
<evidence type="ECO:0000256" key="3">
    <source>
        <dbReference type="ARBA" id="ARBA00022840"/>
    </source>
</evidence>
<dbReference type="Proteomes" id="UP001163831">
    <property type="component" value="Chromosome"/>
</dbReference>
<dbReference type="InterPro" id="IPR040686">
    <property type="entry name" value="PurK_C"/>
</dbReference>
<evidence type="ECO:0000313" key="8">
    <source>
        <dbReference type="Proteomes" id="UP001163831"/>
    </source>
</evidence>
<sequence>MPHILKPGGRIGIIGGGQLGRMSAMAAAEMGFHCHIFSPRDDEPALDVAPSATIGAYDDESALRRFAENVDVVTFEFENIPAESIALLESLKPVHPSRKILEISQDRIVEKSRLNAFGLKTAPWVAVTDPDALASIEAALGFPFILKQTRFGYDGKGQWRVNSPQDLEAIQDTLPYPLIAEGLVDFDRELSVIVARDLYGDAFCFDVTENRHQHGILDISLAPARISPELAASAQDIACRIAHGLELVGILAVELFLDAKGELRVNEIAPRPHNSGHWTQDACLISQFEAHIRMVAGLRAQPLTRHSDAVMKNLVGPGTYVAASKALETPGTRLHLYGKAEARPGRKMGHINALFPKGALPGDLGLAAALGPILNDGLE</sequence>
<proteinExistence type="inferred from homology"/>
<organism evidence="7 8">
    <name type="scientific">Candidatus Kirkpatrickella diaphorinae</name>
    <dbReference type="NCBI Taxonomy" id="2984322"/>
    <lineage>
        <taxon>Bacteria</taxon>
        <taxon>Pseudomonadati</taxon>
        <taxon>Pseudomonadota</taxon>
        <taxon>Alphaproteobacteria</taxon>
        <taxon>Acetobacterales</taxon>
        <taxon>Acetobacteraceae</taxon>
        <taxon>Candidatus Kirkpatrickella</taxon>
    </lineage>
</organism>
<dbReference type="PANTHER" id="PTHR11609:SF5">
    <property type="entry name" value="PHOSPHORIBOSYLAMINOIMIDAZOLE CARBOXYLASE"/>
    <property type="match status" value="1"/>
</dbReference>
<dbReference type="InterPro" id="IPR054350">
    <property type="entry name" value="PurT/PurK_preATP-grasp"/>
</dbReference>